<evidence type="ECO:0000256" key="1">
    <source>
        <dbReference type="SAM" id="MobiDB-lite"/>
    </source>
</evidence>
<reference evidence="3" key="1">
    <citation type="journal article" date="2019" name="bioRxiv">
        <title>The Genome of the Zebra Mussel, Dreissena polymorpha: A Resource for Invasive Species Research.</title>
        <authorList>
            <person name="McCartney M.A."/>
            <person name="Auch B."/>
            <person name="Kono T."/>
            <person name="Mallez S."/>
            <person name="Zhang Y."/>
            <person name="Obille A."/>
            <person name="Becker A."/>
            <person name="Abrahante J.E."/>
            <person name="Garbe J."/>
            <person name="Badalamenti J.P."/>
            <person name="Herman A."/>
            <person name="Mangelson H."/>
            <person name="Liachko I."/>
            <person name="Sullivan S."/>
            <person name="Sone E.D."/>
            <person name="Koren S."/>
            <person name="Silverstein K.A.T."/>
            <person name="Beckman K.B."/>
            <person name="Gohl D.M."/>
        </authorList>
    </citation>
    <scope>NUCLEOTIDE SEQUENCE</scope>
    <source>
        <strain evidence="3">Duluth1</strain>
        <tissue evidence="3">Whole animal</tissue>
    </source>
</reference>
<sequence length="150" mass="17531">MLCAKRTSFKQAAQTLMRRRIMRRLIWVYAACQDNYKLIVGFSVAGGLLFAIGIITAICIVVKRKARNANKQIDRQDNRSDRQRETMFWRSPFMKDSIGSEPDAHRYRTWRSIALGFSQKSARIPRLVSNALQDTTESDEKEQRPRRKHK</sequence>
<evidence type="ECO:0000313" key="3">
    <source>
        <dbReference type="EMBL" id="KAH3847564.1"/>
    </source>
</evidence>
<organism evidence="3 4">
    <name type="scientific">Dreissena polymorpha</name>
    <name type="common">Zebra mussel</name>
    <name type="synonym">Mytilus polymorpha</name>
    <dbReference type="NCBI Taxonomy" id="45954"/>
    <lineage>
        <taxon>Eukaryota</taxon>
        <taxon>Metazoa</taxon>
        <taxon>Spiralia</taxon>
        <taxon>Lophotrochozoa</taxon>
        <taxon>Mollusca</taxon>
        <taxon>Bivalvia</taxon>
        <taxon>Autobranchia</taxon>
        <taxon>Heteroconchia</taxon>
        <taxon>Euheterodonta</taxon>
        <taxon>Imparidentia</taxon>
        <taxon>Neoheterodontei</taxon>
        <taxon>Myida</taxon>
        <taxon>Dreissenoidea</taxon>
        <taxon>Dreissenidae</taxon>
        <taxon>Dreissena</taxon>
    </lineage>
</organism>
<comment type="caution">
    <text evidence="3">The sequence shown here is derived from an EMBL/GenBank/DDBJ whole genome shotgun (WGS) entry which is preliminary data.</text>
</comment>
<evidence type="ECO:0000256" key="2">
    <source>
        <dbReference type="SAM" id="Phobius"/>
    </source>
</evidence>
<evidence type="ECO:0000313" key="4">
    <source>
        <dbReference type="Proteomes" id="UP000828390"/>
    </source>
</evidence>
<keyword evidence="2" id="KW-0812">Transmembrane</keyword>
<name>A0A9D4KXT2_DREPO</name>
<keyword evidence="4" id="KW-1185">Reference proteome</keyword>
<reference evidence="3" key="2">
    <citation type="submission" date="2020-11" db="EMBL/GenBank/DDBJ databases">
        <authorList>
            <person name="McCartney M.A."/>
            <person name="Auch B."/>
            <person name="Kono T."/>
            <person name="Mallez S."/>
            <person name="Becker A."/>
            <person name="Gohl D.M."/>
            <person name="Silverstein K.A.T."/>
            <person name="Koren S."/>
            <person name="Bechman K.B."/>
            <person name="Herman A."/>
            <person name="Abrahante J.E."/>
            <person name="Garbe J."/>
        </authorList>
    </citation>
    <scope>NUCLEOTIDE SEQUENCE</scope>
    <source>
        <strain evidence="3">Duluth1</strain>
        <tissue evidence="3">Whole animal</tissue>
    </source>
</reference>
<keyword evidence="2" id="KW-0472">Membrane</keyword>
<dbReference type="EMBL" id="JAIWYP010000003">
    <property type="protein sequence ID" value="KAH3847564.1"/>
    <property type="molecule type" value="Genomic_DNA"/>
</dbReference>
<dbReference type="AlphaFoldDB" id="A0A9D4KXT2"/>
<feature type="transmembrane region" description="Helical" evidence="2">
    <location>
        <begin position="38"/>
        <end position="62"/>
    </location>
</feature>
<accession>A0A9D4KXT2</accession>
<keyword evidence="2" id="KW-1133">Transmembrane helix</keyword>
<gene>
    <name evidence="3" type="ORF">DPMN_089889</name>
</gene>
<protein>
    <submittedName>
        <fullName evidence="3">Uncharacterized protein</fullName>
    </submittedName>
</protein>
<dbReference type="Proteomes" id="UP000828390">
    <property type="component" value="Unassembled WGS sequence"/>
</dbReference>
<feature type="region of interest" description="Disordered" evidence="1">
    <location>
        <begin position="128"/>
        <end position="150"/>
    </location>
</feature>
<proteinExistence type="predicted"/>